<evidence type="ECO:0000256" key="1">
    <source>
        <dbReference type="SAM" id="MobiDB-lite"/>
    </source>
</evidence>
<sequence>MHDVIFIGRRRDAAQYRAAGIASFAPAQQHLVERVLAERKRCRRLAMTPETFEALPPGLARELRASEWPRLVLVTADDRPGSARRLPPHLLPTAPLPPLMA</sequence>
<organism evidence="2 3">
    <name type="scientific">Sinisalibacter lacisalsi</name>
    <dbReference type="NCBI Taxonomy" id="1526570"/>
    <lineage>
        <taxon>Bacteria</taxon>
        <taxon>Pseudomonadati</taxon>
        <taxon>Pseudomonadota</taxon>
        <taxon>Alphaproteobacteria</taxon>
        <taxon>Rhodobacterales</taxon>
        <taxon>Roseobacteraceae</taxon>
        <taxon>Sinisalibacter</taxon>
    </lineage>
</organism>
<feature type="region of interest" description="Disordered" evidence="1">
    <location>
        <begin position="79"/>
        <end position="101"/>
    </location>
</feature>
<protein>
    <submittedName>
        <fullName evidence="2">Uncharacterized protein</fullName>
    </submittedName>
</protein>
<comment type="caution">
    <text evidence="2">The sequence shown here is derived from an EMBL/GenBank/DDBJ whole genome shotgun (WGS) entry which is preliminary data.</text>
</comment>
<dbReference type="Proteomes" id="UP000617355">
    <property type="component" value="Unassembled WGS sequence"/>
</dbReference>
<evidence type="ECO:0000313" key="3">
    <source>
        <dbReference type="Proteomes" id="UP000617355"/>
    </source>
</evidence>
<proteinExistence type="predicted"/>
<accession>A0ABQ1QS59</accession>
<gene>
    <name evidence="2" type="ORF">GCM10011358_29090</name>
</gene>
<keyword evidence="3" id="KW-1185">Reference proteome</keyword>
<dbReference type="RefSeq" id="WP_188529080.1">
    <property type="nucleotide sequence ID" value="NZ_BMGI01000005.1"/>
</dbReference>
<dbReference type="EMBL" id="BMGI01000005">
    <property type="protein sequence ID" value="GGD43442.1"/>
    <property type="molecule type" value="Genomic_DNA"/>
</dbReference>
<reference evidence="3" key="1">
    <citation type="journal article" date="2019" name="Int. J. Syst. Evol. Microbiol.">
        <title>The Global Catalogue of Microorganisms (GCM) 10K type strain sequencing project: providing services to taxonomists for standard genome sequencing and annotation.</title>
        <authorList>
            <consortium name="The Broad Institute Genomics Platform"/>
            <consortium name="The Broad Institute Genome Sequencing Center for Infectious Disease"/>
            <person name="Wu L."/>
            <person name="Ma J."/>
        </authorList>
    </citation>
    <scope>NUCLEOTIDE SEQUENCE [LARGE SCALE GENOMIC DNA]</scope>
    <source>
        <strain evidence="3">CGMCC 1.12922</strain>
    </source>
</reference>
<name>A0ABQ1QS59_9RHOB</name>
<evidence type="ECO:0000313" key="2">
    <source>
        <dbReference type="EMBL" id="GGD43442.1"/>
    </source>
</evidence>